<dbReference type="GO" id="GO:0004665">
    <property type="term" value="F:prephenate dehydrogenase (NADP+) activity"/>
    <property type="evidence" value="ECO:0007669"/>
    <property type="project" value="InterPro"/>
</dbReference>
<dbReference type="InterPro" id="IPR003099">
    <property type="entry name" value="Prephen_DH"/>
</dbReference>
<feature type="domain" description="Prephenate/arogenate dehydrogenase" evidence="5">
    <location>
        <begin position="8"/>
        <end position="289"/>
    </location>
</feature>
<keyword evidence="4" id="KW-0472">Membrane</keyword>
<gene>
    <name evidence="6" type="ORF">CLLU_27620</name>
</gene>
<dbReference type="PANTHER" id="PTHR21363">
    <property type="entry name" value="PREPHENATE DEHYDROGENASE"/>
    <property type="match status" value="1"/>
</dbReference>
<evidence type="ECO:0000259" key="5">
    <source>
        <dbReference type="PROSITE" id="PS51176"/>
    </source>
</evidence>
<dbReference type="SUPFAM" id="SSF48179">
    <property type="entry name" value="6-phosphogluconate dehydrogenase C-terminal domain-like"/>
    <property type="match status" value="1"/>
</dbReference>
<dbReference type="RefSeq" id="WP_106010350.1">
    <property type="nucleotide sequence ID" value="NZ_JALCPJ010000011.1"/>
</dbReference>
<comment type="similarity">
    <text evidence="1">Belongs to the prephenate/arogenate dehydrogenase family.</text>
</comment>
<dbReference type="GO" id="GO:0070403">
    <property type="term" value="F:NAD+ binding"/>
    <property type="evidence" value="ECO:0007669"/>
    <property type="project" value="InterPro"/>
</dbReference>
<dbReference type="Gene3D" id="3.40.50.720">
    <property type="entry name" value="NAD(P)-binding Rossmann-like Domain"/>
    <property type="match status" value="1"/>
</dbReference>
<dbReference type="Gene3D" id="1.10.3660.10">
    <property type="entry name" value="6-phosphogluconate dehydrogenase C-terminal like domain"/>
    <property type="match status" value="1"/>
</dbReference>
<reference evidence="6 7" key="1">
    <citation type="submission" date="2018-03" db="EMBL/GenBank/DDBJ databases">
        <title>Genome sequence of Clostridium luticellarii DSM 29923.</title>
        <authorList>
            <person name="Poehlein A."/>
            <person name="Daniel R."/>
        </authorList>
    </citation>
    <scope>NUCLEOTIDE SEQUENCE [LARGE SCALE GENOMIC DNA]</scope>
    <source>
        <strain evidence="6 7">DSM 29923</strain>
    </source>
</reference>
<evidence type="ECO:0000256" key="4">
    <source>
        <dbReference type="SAM" id="Phobius"/>
    </source>
</evidence>
<proteinExistence type="inferred from homology"/>
<dbReference type="OrthoDB" id="9802008at2"/>
<protein>
    <submittedName>
        <fullName evidence="6">Prephenate dehydrogenase</fullName>
    </submittedName>
</protein>
<comment type="caution">
    <text evidence="6">The sequence shown here is derived from an EMBL/GenBank/DDBJ whole genome shotgun (WGS) entry which is preliminary data.</text>
</comment>
<dbReference type="SUPFAM" id="SSF51735">
    <property type="entry name" value="NAD(P)-binding Rossmann-fold domains"/>
    <property type="match status" value="1"/>
</dbReference>
<sequence length="289" mass="32289">MEDCDFNINIAVVGIGLIGGSYAMALRALNPKSIIGIDKDRKTLDYALHKGIIDRGYETGGRFLKEIDLVVIALYPKDTVEFVRNNIQNFKMKVLITDTSSVKRDVVNSIDAFLPDGMEFVSGHPMTGRESRGIEFASADIFIKANYIITPSNGNTSRGLKVIDIMARRIGCSNVTYVSPEEHDYAVAFTSQLPHAVAVSLMNSHEESSMDHIALFAGGSFRDATRVAQINSGLWSQLFIMNSDKLVNEIEKFQKTMDRLKTAIMYKNADTMNHIFQNAVRRRKILAKR</sequence>
<dbReference type="GO" id="GO:0006571">
    <property type="term" value="P:tyrosine biosynthetic process"/>
    <property type="evidence" value="ECO:0007669"/>
    <property type="project" value="InterPro"/>
</dbReference>
<dbReference type="Pfam" id="PF02153">
    <property type="entry name" value="PDH_N"/>
    <property type="match status" value="1"/>
</dbReference>
<dbReference type="PANTHER" id="PTHR21363:SF0">
    <property type="entry name" value="PREPHENATE DEHYDROGENASE [NADP(+)]"/>
    <property type="match status" value="1"/>
</dbReference>
<dbReference type="InterPro" id="IPR036291">
    <property type="entry name" value="NAD(P)-bd_dom_sf"/>
</dbReference>
<comment type="pathway">
    <text evidence="3">Amino-acid biosynthesis.</text>
</comment>
<dbReference type="InterPro" id="IPR008927">
    <property type="entry name" value="6-PGluconate_DH-like_C_sf"/>
</dbReference>
<dbReference type="Proteomes" id="UP000237798">
    <property type="component" value="Unassembled WGS sequence"/>
</dbReference>
<keyword evidence="7" id="KW-1185">Reference proteome</keyword>
<dbReference type="PROSITE" id="PS51176">
    <property type="entry name" value="PDH_ADH"/>
    <property type="match status" value="1"/>
</dbReference>
<evidence type="ECO:0000256" key="1">
    <source>
        <dbReference type="ARBA" id="ARBA00007964"/>
    </source>
</evidence>
<dbReference type="AlphaFoldDB" id="A0A2T0BG50"/>
<feature type="transmembrane region" description="Helical" evidence="4">
    <location>
        <begin position="6"/>
        <end position="25"/>
    </location>
</feature>
<dbReference type="EMBL" id="PVXP01000050">
    <property type="protein sequence ID" value="PRR82876.1"/>
    <property type="molecule type" value="Genomic_DNA"/>
</dbReference>
<evidence type="ECO:0000256" key="3">
    <source>
        <dbReference type="ARBA" id="ARBA00029440"/>
    </source>
</evidence>
<dbReference type="InterPro" id="IPR046825">
    <property type="entry name" value="PDH_C"/>
</dbReference>
<evidence type="ECO:0000256" key="2">
    <source>
        <dbReference type="ARBA" id="ARBA00023002"/>
    </source>
</evidence>
<keyword evidence="2" id="KW-0560">Oxidoreductase</keyword>
<evidence type="ECO:0000313" key="7">
    <source>
        <dbReference type="Proteomes" id="UP000237798"/>
    </source>
</evidence>
<dbReference type="InterPro" id="IPR046826">
    <property type="entry name" value="PDH_N"/>
</dbReference>
<accession>A0A2T0BG50</accession>
<dbReference type="GO" id="GO:0008977">
    <property type="term" value="F:prephenate dehydrogenase (NAD+) activity"/>
    <property type="evidence" value="ECO:0007669"/>
    <property type="project" value="InterPro"/>
</dbReference>
<organism evidence="6 7">
    <name type="scientific">Clostridium luticellarii</name>
    <dbReference type="NCBI Taxonomy" id="1691940"/>
    <lineage>
        <taxon>Bacteria</taxon>
        <taxon>Bacillati</taxon>
        <taxon>Bacillota</taxon>
        <taxon>Clostridia</taxon>
        <taxon>Eubacteriales</taxon>
        <taxon>Clostridiaceae</taxon>
        <taxon>Clostridium</taxon>
    </lineage>
</organism>
<keyword evidence="4" id="KW-0812">Transmembrane</keyword>
<dbReference type="InterPro" id="IPR050812">
    <property type="entry name" value="Preph/Arog_dehydrog"/>
</dbReference>
<keyword evidence="4" id="KW-1133">Transmembrane helix</keyword>
<evidence type="ECO:0000313" key="6">
    <source>
        <dbReference type="EMBL" id="PRR82876.1"/>
    </source>
</evidence>
<name>A0A2T0BG50_9CLOT</name>
<dbReference type="Pfam" id="PF20463">
    <property type="entry name" value="PDH_C"/>
    <property type="match status" value="1"/>
</dbReference>